<evidence type="ECO:0000313" key="3">
    <source>
        <dbReference type="Proteomes" id="UP000228593"/>
    </source>
</evidence>
<reference evidence="2 3" key="1">
    <citation type="submission" date="2017-10" db="EMBL/GenBank/DDBJ databases">
        <title>Massilia psychrophilum sp. nov., a novel purple-pigmented bacterium isolated from Tianshan glacier, Xinjiang Municipality, China.</title>
        <authorList>
            <person name="Wang H."/>
        </authorList>
    </citation>
    <scope>NUCLEOTIDE SEQUENCE [LARGE SCALE GENOMIC DNA]</scope>
    <source>
        <strain evidence="2 3">JCM 30813</strain>
    </source>
</reference>
<proteinExistence type="predicted"/>
<evidence type="ECO:0000313" key="2">
    <source>
        <dbReference type="EMBL" id="PIL40965.1"/>
    </source>
</evidence>
<name>A0A2G8T4I2_9BURK</name>
<dbReference type="Proteomes" id="UP000228593">
    <property type="component" value="Unassembled WGS sequence"/>
</dbReference>
<accession>A0A2G8T4I2</accession>
<gene>
    <name evidence="2" type="ORF">CR103_04290</name>
</gene>
<keyword evidence="2" id="KW-0378">Hydrolase</keyword>
<feature type="domain" description="AB hydrolase-1" evidence="1">
    <location>
        <begin position="32"/>
        <end position="275"/>
    </location>
</feature>
<keyword evidence="3" id="KW-1185">Reference proteome</keyword>
<dbReference type="PANTHER" id="PTHR43194:SF2">
    <property type="entry name" value="PEROXISOMAL MEMBRANE PROTEIN LPX1"/>
    <property type="match status" value="1"/>
</dbReference>
<dbReference type="EMBL" id="PDOB01000004">
    <property type="protein sequence ID" value="PIL40965.1"/>
    <property type="molecule type" value="Genomic_DNA"/>
</dbReference>
<dbReference type="InterPro" id="IPR050228">
    <property type="entry name" value="Carboxylesterase_BioH"/>
</dbReference>
<dbReference type="GO" id="GO:0016787">
    <property type="term" value="F:hydrolase activity"/>
    <property type="evidence" value="ECO:0007669"/>
    <property type="project" value="UniProtKB-KW"/>
</dbReference>
<dbReference type="Gene3D" id="3.40.50.1820">
    <property type="entry name" value="alpha/beta hydrolase"/>
    <property type="match status" value="1"/>
</dbReference>
<dbReference type="SUPFAM" id="SSF53474">
    <property type="entry name" value="alpha/beta-Hydrolases"/>
    <property type="match status" value="1"/>
</dbReference>
<evidence type="ECO:0000259" key="1">
    <source>
        <dbReference type="Pfam" id="PF00561"/>
    </source>
</evidence>
<comment type="caution">
    <text evidence="2">The sequence shown here is derived from an EMBL/GenBank/DDBJ whole genome shotgun (WGS) entry which is preliminary data.</text>
</comment>
<dbReference type="OrthoDB" id="8543939at2"/>
<sequence length="290" mass="31585">MSNYTETSFTSTDGLRLYARDYAPCGGPARLPVICIHGLTRNSADFDELAPWIADQGRRVLAIDVRGRGHSAYDPDPSHYNLMVYADDVVKLAHDLGIGRAVFIGTSMGGLITMTLAMRHLNLVAAAVLNDVGPALSPRGLQRIASYAGKGEVLASWGDAADYVREINQSAFPDNTAEDWARWARRAFSETAPGQFGMRYDPRIADSIRPDKLKPSSVLARFAFRRLARNRPTLLVRGALSDLIENEQLALMRAAAPKMAYAEVPNVGHAPMLTETAAQAALRGFLGQVD</sequence>
<organism evidence="2 3">
    <name type="scientific">Massilia psychrophila</name>
    <dbReference type="NCBI Taxonomy" id="1603353"/>
    <lineage>
        <taxon>Bacteria</taxon>
        <taxon>Pseudomonadati</taxon>
        <taxon>Pseudomonadota</taxon>
        <taxon>Betaproteobacteria</taxon>
        <taxon>Burkholderiales</taxon>
        <taxon>Oxalobacteraceae</taxon>
        <taxon>Telluria group</taxon>
        <taxon>Massilia</taxon>
    </lineage>
</organism>
<protein>
    <submittedName>
        <fullName evidence="2">Alpha/beta hydrolase</fullName>
    </submittedName>
</protein>
<dbReference type="PRINTS" id="PR00111">
    <property type="entry name" value="ABHYDROLASE"/>
</dbReference>
<dbReference type="AlphaFoldDB" id="A0A2G8T4I2"/>
<dbReference type="InterPro" id="IPR000073">
    <property type="entry name" value="AB_hydrolase_1"/>
</dbReference>
<dbReference type="Pfam" id="PF00561">
    <property type="entry name" value="Abhydrolase_1"/>
    <property type="match status" value="1"/>
</dbReference>
<dbReference type="InterPro" id="IPR029058">
    <property type="entry name" value="AB_hydrolase_fold"/>
</dbReference>
<dbReference type="PANTHER" id="PTHR43194">
    <property type="entry name" value="HYDROLASE ALPHA/BETA FOLD FAMILY"/>
    <property type="match status" value="1"/>
</dbReference>